<protein>
    <recommendedName>
        <fullName evidence="15">Riboflavin biosynthesis protein</fullName>
    </recommendedName>
    <domain>
        <recommendedName>
            <fullName evidence="15">Riboflavin kinase</fullName>
            <ecNumber evidence="15">2.7.1.26</ecNumber>
        </recommendedName>
        <alternativeName>
            <fullName evidence="15">Flavokinase</fullName>
        </alternativeName>
    </domain>
    <domain>
        <recommendedName>
            <fullName evidence="15">FMN adenylyltransferase</fullName>
            <ecNumber evidence="15">2.7.7.2</ecNumber>
        </recommendedName>
        <alternativeName>
            <fullName evidence="15">FAD pyrophosphorylase</fullName>
        </alternativeName>
        <alternativeName>
            <fullName evidence="15">FAD synthase</fullName>
        </alternativeName>
    </domain>
</protein>
<dbReference type="RefSeq" id="WP_160688283.1">
    <property type="nucleotide sequence ID" value="NZ_CP047897.1"/>
</dbReference>
<keyword evidence="11 15" id="KW-0067">ATP-binding</keyword>
<keyword evidence="5 15" id="KW-0288">FMN</keyword>
<evidence type="ECO:0000256" key="4">
    <source>
        <dbReference type="ARBA" id="ARBA00022630"/>
    </source>
</evidence>
<comment type="pathway">
    <text evidence="2 15">Cofactor biosynthesis; FAD biosynthesis; FAD from FMN: step 1/1.</text>
</comment>
<dbReference type="Gene3D" id="3.40.50.620">
    <property type="entry name" value="HUPs"/>
    <property type="match status" value="1"/>
</dbReference>
<evidence type="ECO:0000256" key="2">
    <source>
        <dbReference type="ARBA" id="ARBA00004726"/>
    </source>
</evidence>
<dbReference type="PANTHER" id="PTHR22749:SF6">
    <property type="entry name" value="RIBOFLAVIN KINASE"/>
    <property type="match status" value="1"/>
</dbReference>
<dbReference type="InterPro" id="IPR002606">
    <property type="entry name" value="Riboflavin_kinase_bac"/>
</dbReference>
<dbReference type="EMBL" id="CP047897">
    <property type="protein sequence ID" value="QHL86150.1"/>
    <property type="molecule type" value="Genomic_DNA"/>
</dbReference>
<keyword evidence="8 15" id="KW-0547">Nucleotide-binding</keyword>
<dbReference type="NCBIfam" id="NF004162">
    <property type="entry name" value="PRK05627.1-5"/>
    <property type="match status" value="1"/>
</dbReference>
<comment type="similarity">
    <text evidence="15">Belongs to the ribF family.</text>
</comment>
<dbReference type="UniPathway" id="UPA00277">
    <property type="reaction ID" value="UER00407"/>
</dbReference>
<evidence type="ECO:0000313" key="18">
    <source>
        <dbReference type="Proteomes" id="UP000464214"/>
    </source>
</evidence>
<dbReference type="KEGG" id="nib:GU926_01280"/>
<dbReference type="EC" id="2.7.1.26" evidence="15"/>
<dbReference type="PIRSF" id="PIRSF004491">
    <property type="entry name" value="FAD_Synth"/>
    <property type="match status" value="1"/>
</dbReference>
<reference evidence="17 18" key="1">
    <citation type="submission" date="2020-01" db="EMBL/GenBank/DDBJ databases">
        <authorList>
            <person name="Kim M."/>
        </authorList>
    </citation>
    <scope>NUCLEOTIDE SEQUENCE [LARGE SCALE GENOMIC DNA]</scope>
    <source>
        <strain evidence="17 18">BT10</strain>
    </source>
</reference>
<keyword evidence="12" id="KW-0511">Multifunctional enzyme</keyword>
<evidence type="ECO:0000256" key="10">
    <source>
        <dbReference type="ARBA" id="ARBA00022827"/>
    </source>
</evidence>
<comment type="pathway">
    <text evidence="3 15">Cofactor biosynthesis; FMN biosynthesis; FMN from riboflavin (ATP route): step 1/1.</text>
</comment>
<evidence type="ECO:0000256" key="3">
    <source>
        <dbReference type="ARBA" id="ARBA00005201"/>
    </source>
</evidence>
<dbReference type="InterPro" id="IPR023465">
    <property type="entry name" value="Riboflavin_kinase_dom_sf"/>
</dbReference>
<dbReference type="InterPro" id="IPR014729">
    <property type="entry name" value="Rossmann-like_a/b/a_fold"/>
</dbReference>
<dbReference type="SMART" id="SM00904">
    <property type="entry name" value="Flavokinase"/>
    <property type="match status" value="1"/>
</dbReference>
<evidence type="ECO:0000256" key="9">
    <source>
        <dbReference type="ARBA" id="ARBA00022777"/>
    </source>
</evidence>
<dbReference type="AlphaFoldDB" id="A0A6P1NSZ5"/>
<evidence type="ECO:0000256" key="6">
    <source>
        <dbReference type="ARBA" id="ARBA00022679"/>
    </source>
</evidence>
<dbReference type="EC" id="2.7.7.2" evidence="15"/>
<dbReference type="GO" id="GO:0005524">
    <property type="term" value="F:ATP binding"/>
    <property type="evidence" value="ECO:0007669"/>
    <property type="project" value="UniProtKB-UniRule"/>
</dbReference>
<sequence length="309" mass="34689">MIVIRDLNDFPELPQAVVTSGTFDGVHVGHQKILSRLTEAARQSMGQSVVLTYWPHPRTVLNPNDNSLRLLSTIEERIEALENHGVDYLLILPFTREFAQLSSEEYIQQILLNTLHTKKLVIGYDHRFGKNREGNFDYLQQNASRYGFTVEEIPRQDIDEVGVSSSKIRTALEKGDVATARKYLNRPYTVTGTVVKGKQLGRTIGYPTANLDVADALKLIPAQGVYAVLVNTPHGQFKGMLNIGVNPTVDDSGKQTIEVHIFDFEADLYGQDITLLFISYIRPELKFDSLDALTQQLHQDQESALHLLG</sequence>
<comment type="catalytic activity">
    <reaction evidence="13 15">
        <text>riboflavin + ATP = FMN + ADP + H(+)</text>
        <dbReference type="Rhea" id="RHEA:14357"/>
        <dbReference type="ChEBI" id="CHEBI:15378"/>
        <dbReference type="ChEBI" id="CHEBI:30616"/>
        <dbReference type="ChEBI" id="CHEBI:57986"/>
        <dbReference type="ChEBI" id="CHEBI:58210"/>
        <dbReference type="ChEBI" id="CHEBI:456216"/>
        <dbReference type="EC" id="2.7.1.26"/>
    </reaction>
</comment>
<keyword evidence="10 15" id="KW-0274">FAD</keyword>
<dbReference type="GO" id="GO:0003919">
    <property type="term" value="F:FMN adenylyltransferase activity"/>
    <property type="evidence" value="ECO:0007669"/>
    <property type="project" value="UniProtKB-UniRule"/>
</dbReference>
<dbReference type="Pfam" id="PF06574">
    <property type="entry name" value="FAD_syn"/>
    <property type="match status" value="1"/>
</dbReference>
<evidence type="ECO:0000256" key="14">
    <source>
        <dbReference type="ARBA" id="ARBA00049494"/>
    </source>
</evidence>
<dbReference type="SUPFAM" id="SSF82114">
    <property type="entry name" value="Riboflavin kinase-like"/>
    <property type="match status" value="1"/>
</dbReference>
<dbReference type="NCBIfam" id="TIGR00083">
    <property type="entry name" value="ribF"/>
    <property type="match status" value="1"/>
</dbReference>
<dbReference type="Pfam" id="PF01687">
    <property type="entry name" value="Flavokinase"/>
    <property type="match status" value="1"/>
</dbReference>
<dbReference type="Proteomes" id="UP000464214">
    <property type="component" value="Chromosome"/>
</dbReference>
<evidence type="ECO:0000256" key="12">
    <source>
        <dbReference type="ARBA" id="ARBA00023268"/>
    </source>
</evidence>
<feature type="domain" description="Riboflavin kinase" evidence="16">
    <location>
        <begin position="183"/>
        <end position="309"/>
    </location>
</feature>
<keyword evidence="18" id="KW-1185">Reference proteome</keyword>
<keyword evidence="9 15" id="KW-0418">Kinase</keyword>
<gene>
    <name evidence="17" type="ORF">GU926_01280</name>
</gene>
<evidence type="ECO:0000256" key="1">
    <source>
        <dbReference type="ARBA" id="ARBA00002121"/>
    </source>
</evidence>
<dbReference type="InterPro" id="IPR023468">
    <property type="entry name" value="Riboflavin_kinase"/>
</dbReference>
<dbReference type="PANTHER" id="PTHR22749">
    <property type="entry name" value="RIBOFLAVIN KINASE/FMN ADENYLYLTRANSFERASE"/>
    <property type="match status" value="1"/>
</dbReference>
<dbReference type="FunFam" id="2.40.30.30:FF:000003">
    <property type="entry name" value="Riboflavin biosynthesis protein"/>
    <property type="match status" value="1"/>
</dbReference>
<evidence type="ECO:0000256" key="8">
    <source>
        <dbReference type="ARBA" id="ARBA00022741"/>
    </source>
</evidence>
<dbReference type="GO" id="GO:0006747">
    <property type="term" value="P:FAD biosynthetic process"/>
    <property type="evidence" value="ECO:0007669"/>
    <property type="project" value="UniProtKB-UniRule"/>
</dbReference>
<comment type="function">
    <text evidence="1">Catalyzes the phosphorylation of riboflavin to FMN followed by the adenylation of FMN to FAD.</text>
</comment>
<dbReference type="GO" id="GO:0008531">
    <property type="term" value="F:riboflavin kinase activity"/>
    <property type="evidence" value="ECO:0007669"/>
    <property type="project" value="UniProtKB-UniRule"/>
</dbReference>
<dbReference type="InterPro" id="IPR015864">
    <property type="entry name" value="FAD_synthase"/>
</dbReference>
<dbReference type="SUPFAM" id="SSF52374">
    <property type="entry name" value="Nucleotidylyl transferase"/>
    <property type="match status" value="1"/>
</dbReference>
<accession>A0A6P1NSZ5</accession>
<keyword evidence="7 15" id="KW-0548">Nucleotidyltransferase</keyword>
<evidence type="ECO:0000313" key="17">
    <source>
        <dbReference type="EMBL" id="QHL86150.1"/>
    </source>
</evidence>
<dbReference type="NCBIfam" id="NF004160">
    <property type="entry name" value="PRK05627.1-3"/>
    <property type="match status" value="1"/>
</dbReference>
<dbReference type="GO" id="GO:0009231">
    <property type="term" value="P:riboflavin biosynthetic process"/>
    <property type="evidence" value="ECO:0007669"/>
    <property type="project" value="InterPro"/>
</dbReference>
<evidence type="ECO:0000256" key="7">
    <source>
        <dbReference type="ARBA" id="ARBA00022695"/>
    </source>
</evidence>
<comment type="catalytic activity">
    <reaction evidence="14 15">
        <text>FMN + ATP + H(+) = FAD + diphosphate</text>
        <dbReference type="Rhea" id="RHEA:17237"/>
        <dbReference type="ChEBI" id="CHEBI:15378"/>
        <dbReference type="ChEBI" id="CHEBI:30616"/>
        <dbReference type="ChEBI" id="CHEBI:33019"/>
        <dbReference type="ChEBI" id="CHEBI:57692"/>
        <dbReference type="ChEBI" id="CHEBI:58210"/>
        <dbReference type="EC" id="2.7.7.2"/>
    </reaction>
</comment>
<proteinExistence type="inferred from homology"/>
<dbReference type="FunFam" id="3.40.50.620:FF:000021">
    <property type="entry name" value="Riboflavin biosynthesis protein"/>
    <property type="match status" value="1"/>
</dbReference>
<dbReference type="CDD" id="cd02064">
    <property type="entry name" value="FAD_synthetase_N"/>
    <property type="match status" value="1"/>
</dbReference>
<evidence type="ECO:0000256" key="5">
    <source>
        <dbReference type="ARBA" id="ARBA00022643"/>
    </source>
</evidence>
<evidence type="ECO:0000256" key="13">
    <source>
        <dbReference type="ARBA" id="ARBA00047880"/>
    </source>
</evidence>
<keyword evidence="6 15" id="KW-0808">Transferase</keyword>
<dbReference type="InterPro" id="IPR015865">
    <property type="entry name" value="Riboflavin_kinase_bac/euk"/>
</dbReference>
<keyword evidence="4 15" id="KW-0285">Flavoprotein</keyword>
<dbReference type="UniPathway" id="UPA00276">
    <property type="reaction ID" value="UER00406"/>
</dbReference>
<evidence type="ECO:0000256" key="15">
    <source>
        <dbReference type="PIRNR" id="PIRNR004491"/>
    </source>
</evidence>
<dbReference type="Gene3D" id="2.40.30.30">
    <property type="entry name" value="Riboflavin kinase-like"/>
    <property type="match status" value="1"/>
</dbReference>
<name>A0A6P1NSZ5_9BACT</name>
<dbReference type="GO" id="GO:0009398">
    <property type="term" value="P:FMN biosynthetic process"/>
    <property type="evidence" value="ECO:0007669"/>
    <property type="project" value="UniProtKB-UniRule"/>
</dbReference>
<organism evidence="17 18">
    <name type="scientific">Nibribacter ruber</name>
    <dbReference type="NCBI Taxonomy" id="2698458"/>
    <lineage>
        <taxon>Bacteria</taxon>
        <taxon>Pseudomonadati</taxon>
        <taxon>Bacteroidota</taxon>
        <taxon>Cytophagia</taxon>
        <taxon>Cytophagales</taxon>
        <taxon>Hymenobacteraceae</taxon>
        <taxon>Nibribacter</taxon>
    </lineage>
</organism>
<evidence type="ECO:0000259" key="16">
    <source>
        <dbReference type="SMART" id="SM00904"/>
    </source>
</evidence>
<evidence type="ECO:0000256" key="11">
    <source>
        <dbReference type="ARBA" id="ARBA00022840"/>
    </source>
</evidence>